<dbReference type="Gene3D" id="3.10.290.10">
    <property type="entry name" value="RNA-binding S4 domain"/>
    <property type="match status" value="1"/>
</dbReference>
<name>A0ABP0DM93_9PEZI</name>
<sequence>MSLPAAASRWNATGTKLCQLCAGRLLLTQQARQSDCRKRPFSERSHQIITAQQRRHMTGKAFAKYGPKYTAKIDEANDEWKEKALKIKSGEAKSMWDTFEERGYVKDVAGNRDDIRHLMTEKRIGAYVGIDPTAASLHVGHLLPLMPLFWMYMNGFRAVTLIGGATAKIGDPTDRLQSREEVKNATVAMNMLKIHYQLKKLWVNVDEQARRYGYEKNWAWRRGVLQNGHWWNKLPMLEVLQRLGAGLRIGPMLSRDSVKRKLTQGDGMSFAEFSYPLMQAWDWWHMYKSVGVQMQIGGSDQYGNIVTGTDAFRIIRASEPNPSEQMPSGLMHDPVGFTVPLLTDSAGNKFGKSAGNAIWLDKFQTSTFDLYGYFVRRPDDDVERLLRLFTFLPLERIANLMNEHTVDPSKRIPQHTLAFEVVALVHGISEAEATQQRHRLTYAPRNRDEAAVDTGKATAEQTEQSEVTDEAVPELNPELDRPITLNSAPQVDLQLPQALFKEGKVARILYAAGLVNSVSEGNRLAIRKGAYVGASPGQSANVNKGMPLTQVDFTPVHLWFPEDTKNFIIGGKYMVLRRGQHNVRIIEIVSDEEWQSSGRTYAGQPFTGKVRKLRDQLKSLRKDLAEGETQISALKTSKVSPNVANEMLEDELEDQEVDAGRIVYPETSSRVRNLKAAIKEVRGSQPADRQRNRSSF</sequence>
<dbReference type="Pfam" id="PF16714">
    <property type="entry name" value="TyrRSs_C"/>
    <property type="match status" value="1"/>
</dbReference>
<keyword evidence="14" id="KW-1185">Reference proteome</keyword>
<keyword evidence="3 9" id="KW-0547">Nucleotide-binding</keyword>
<comment type="similarity">
    <text evidence="9">Belongs to the class-I aminoacyl-tRNA synthetase family.</text>
</comment>
<dbReference type="InterPro" id="IPR032005">
    <property type="entry name" value="TyrRSs_C"/>
</dbReference>
<reference evidence="13 14" key="1">
    <citation type="submission" date="2024-01" db="EMBL/GenBank/DDBJ databases">
        <authorList>
            <person name="Allen C."/>
            <person name="Tagirdzhanova G."/>
        </authorList>
    </citation>
    <scope>NUCLEOTIDE SEQUENCE [LARGE SCALE GENOMIC DNA]</scope>
    <source>
        <strain evidence="13 14">CBS 119000</strain>
    </source>
</reference>
<dbReference type="CDD" id="cd00805">
    <property type="entry name" value="TyrRS_core"/>
    <property type="match status" value="1"/>
</dbReference>
<evidence type="ECO:0000256" key="1">
    <source>
        <dbReference type="ARBA" id="ARBA00013160"/>
    </source>
</evidence>
<dbReference type="NCBIfam" id="TIGR00234">
    <property type="entry name" value="tyrS"/>
    <property type="match status" value="1"/>
</dbReference>
<evidence type="ECO:0000256" key="8">
    <source>
        <dbReference type="ARBA" id="ARBA00048248"/>
    </source>
</evidence>
<evidence type="ECO:0000259" key="12">
    <source>
        <dbReference type="Pfam" id="PF16714"/>
    </source>
</evidence>
<evidence type="ECO:0000256" key="10">
    <source>
        <dbReference type="SAM" id="Coils"/>
    </source>
</evidence>
<keyword evidence="6 9" id="KW-0030">Aminoacyl-tRNA synthetase</keyword>
<dbReference type="InterPro" id="IPR024088">
    <property type="entry name" value="Tyr-tRNA-ligase_bac-type"/>
</dbReference>
<dbReference type="Proteomes" id="UP001642502">
    <property type="component" value="Unassembled WGS sequence"/>
</dbReference>
<evidence type="ECO:0000256" key="5">
    <source>
        <dbReference type="ARBA" id="ARBA00022917"/>
    </source>
</evidence>
<protein>
    <recommendedName>
        <fullName evidence="1 9">Tyrosine--tRNA ligase</fullName>
        <ecNumber evidence="1 9">6.1.1.1</ecNumber>
    </recommendedName>
    <alternativeName>
        <fullName evidence="7 9">Tyrosyl-tRNA synthetase</fullName>
    </alternativeName>
</protein>
<comment type="caution">
    <text evidence="13">The sequence shown here is derived from an EMBL/GenBank/DDBJ whole genome shotgun (WGS) entry which is preliminary data.</text>
</comment>
<dbReference type="PANTHER" id="PTHR11766:SF0">
    <property type="entry name" value="TYROSINE--TRNA LIGASE, MITOCHONDRIAL"/>
    <property type="match status" value="1"/>
</dbReference>
<dbReference type="InterPro" id="IPR014729">
    <property type="entry name" value="Rossmann-like_a/b/a_fold"/>
</dbReference>
<evidence type="ECO:0000256" key="4">
    <source>
        <dbReference type="ARBA" id="ARBA00022840"/>
    </source>
</evidence>
<dbReference type="GO" id="GO:0004831">
    <property type="term" value="F:tyrosine-tRNA ligase activity"/>
    <property type="evidence" value="ECO:0007669"/>
    <property type="project" value="UniProtKB-EC"/>
</dbReference>
<dbReference type="Pfam" id="PF00579">
    <property type="entry name" value="tRNA-synt_1b"/>
    <property type="match status" value="1"/>
</dbReference>
<dbReference type="InterPro" id="IPR002307">
    <property type="entry name" value="Tyr-tRNA-ligase"/>
</dbReference>
<dbReference type="InterPro" id="IPR002305">
    <property type="entry name" value="aa-tRNA-synth_Ic"/>
</dbReference>
<evidence type="ECO:0000256" key="6">
    <source>
        <dbReference type="ARBA" id="ARBA00023146"/>
    </source>
</evidence>
<dbReference type="EC" id="6.1.1.1" evidence="1 9"/>
<dbReference type="PRINTS" id="PR01040">
    <property type="entry name" value="TRNASYNTHTYR"/>
</dbReference>
<feature type="coiled-coil region" evidence="10">
    <location>
        <begin position="610"/>
        <end position="637"/>
    </location>
</feature>
<dbReference type="Gene3D" id="3.40.50.620">
    <property type="entry name" value="HUPs"/>
    <property type="match status" value="1"/>
</dbReference>
<dbReference type="SUPFAM" id="SSF52374">
    <property type="entry name" value="Nucleotidylyl transferase"/>
    <property type="match status" value="1"/>
</dbReference>
<keyword evidence="5 9" id="KW-0648">Protein biosynthesis</keyword>
<evidence type="ECO:0000256" key="7">
    <source>
        <dbReference type="ARBA" id="ARBA00033323"/>
    </source>
</evidence>
<evidence type="ECO:0000313" key="13">
    <source>
        <dbReference type="EMBL" id="CAK7268691.1"/>
    </source>
</evidence>
<dbReference type="InterPro" id="IPR036986">
    <property type="entry name" value="S4_RNA-bd_sf"/>
</dbReference>
<keyword evidence="10" id="KW-0175">Coiled coil</keyword>
<feature type="region of interest" description="Disordered" evidence="11">
    <location>
        <begin position="446"/>
        <end position="473"/>
    </location>
</feature>
<dbReference type="Gene3D" id="1.10.240.10">
    <property type="entry name" value="Tyrosyl-Transfer RNA Synthetase"/>
    <property type="match status" value="1"/>
</dbReference>
<dbReference type="PROSITE" id="PS00178">
    <property type="entry name" value="AA_TRNA_LIGASE_I"/>
    <property type="match status" value="1"/>
</dbReference>
<feature type="domain" description="Tyrosyl-tRNA synthetase C-terminal" evidence="12">
    <location>
        <begin position="484"/>
        <end position="605"/>
    </location>
</feature>
<evidence type="ECO:0000256" key="9">
    <source>
        <dbReference type="RuleBase" id="RU361234"/>
    </source>
</evidence>
<keyword evidence="2 9" id="KW-0436">Ligase</keyword>
<evidence type="ECO:0000313" key="14">
    <source>
        <dbReference type="Proteomes" id="UP001642502"/>
    </source>
</evidence>
<proteinExistence type="inferred from homology"/>
<dbReference type="PANTHER" id="PTHR11766">
    <property type="entry name" value="TYROSYL-TRNA SYNTHETASE"/>
    <property type="match status" value="1"/>
</dbReference>
<dbReference type="InterPro" id="IPR001412">
    <property type="entry name" value="aa-tRNA-synth_I_CS"/>
</dbReference>
<evidence type="ECO:0000256" key="11">
    <source>
        <dbReference type="SAM" id="MobiDB-lite"/>
    </source>
</evidence>
<gene>
    <name evidence="13" type="primary">MSY1</name>
    <name evidence="13" type="ORF">SEPCBS119000_003190</name>
</gene>
<evidence type="ECO:0000256" key="3">
    <source>
        <dbReference type="ARBA" id="ARBA00022741"/>
    </source>
</evidence>
<organism evidence="13 14">
    <name type="scientific">Sporothrix epigloea</name>
    <dbReference type="NCBI Taxonomy" id="1892477"/>
    <lineage>
        <taxon>Eukaryota</taxon>
        <taxon>Fungi</taxon>
        <taxon>Dikarya</taxon>
        <taxon>Ascomycota</taxon>
        <taxon>Pezizomycotina</taxon>
        <taxon>Sordariomycetes</taxon>
        <taxon>Sordariomycetidae</taxon>
        <taxon>Ophiostomatales</taxon>
        <taxon>Ophiostomataceae</taxon>
        <taxon>Sporothrix</taxon>
    </lineage>
</organism>
<keyword evidence="4 9" id="KW-0067">ATP-binding</keyword>
<comment type="catalytic activity">
    <reaction evidence="8 9">
        <text>tRNA(Tyr) + L-tyrosine + ATP = L-tyrosyl-tRNA(Tyr) + AMP + diphosphate + H(+)</text>
        <dbReference type="Rhea" id="RHEA:10220"/>
        <dbReference type="Rhea" id="RHEA-COMP:9706"/>
        <dbReference type="Rhea" id="RHEA-COMP:9707"/>
        <dbReference type="ChEBI" id="CHEBI:15378"/>
        <dbReference type="ChEBI" id="CHEBI:30616"/>
        <dbReference type="ChEBI" id="CHEBI:33019"/>
        <dbReference type="ChEBI" id="CHEBI:58315"/>
        <dbReference type="ChEBI" id="CHEBI:78442"/>
        <dbReference type="ChEBI" id="CHEBI:78536"/>
        <dbReference type="ChEBI" id="CHEBI:456215"/>
        <dbReference type="EC" id="6.1.1.1"/>
    </reaction>
</comment>
<accession>A0ABP0DM93</accession>
<dbReference type="EMBL" id="CAWUON010000039">
    <property type="protein sequence ID" value="CAK7268691.1"/>
    <property type="molecule type" value="Genomic_DNA"/>
</dbReference>
<evidence type="ECO:0000256" key="2">
    <source>
        <dbReference type="ARBA" id="ARBA00022598"/>
    </source>
</evidence>